<name>A0ABT7BY27_9CYAN</name>
<feature type="region of interest" description="Disordered" evidence="1">
    <location>
        <begin position="1"/>
        <end position="150"/>
    </location>
</feature>
<dbReference type="RefSeq" id="WP_283758727.1">
    <property type="nucleotide sequence ID" value="NZ_JAQOSQ010000012.1"/>
</dbReference>
<evidence type="ECO:0000256" key="1">
    <source>
        <dbReference type="SAM" id="MobiDB-lite"/>
    </source>
</evidence>
<protein>
    <submittedName>
        <fullName evidence="2">Uncharacterized protein</fullName>
    </submittedName>
</protein>
<gene>
    <name evidence="2" type="ORF">PMH09_12845</name>
</gene>
<reference evidence="2 3" key="1">
    <citation type="submission" date="2023-01" db="EMBL/GenBank/DDBJ databases">
        <title>Novel diversity within Roseofilum (Cyanobacteria; Desertifilaceae) from marine benthic mats with descriptions of four novel species.</title>
        <authorList>
            <person name="Wang Y."/>
            <person name="Berthold D.E."/>
            <person name="Hu J."/>
            <person name="Lefler F.W."/>
            <person name="Laughinghouse H.D. IV."/>
        </authorList>
    </citation>
    <scope>NUCLEOTIDE SEQUENCE [LARGE SCALE GENOMIC DNA]</scope>
    <source>
        <strain evidence="2 3">BLCC-M143</strain>
    </source>
</reference>
<evidence type="ECO:0000313" key="3">
    <source>
        <dbReference type="Proteomes" id="UP001232992"/>
    </source>
</evidence>
<feature type="compositionally biased region" description="Polar residues" evidence="1">
    <location>
        <begin position="132"/>
        <end position="150"/>
    </location>
</feature>
<comment type="caution">
    <text evidence="2">The sequence shown here is derived from an EMBL/GenBank/DDBJ whole genome shotgun (WGS) entry which is preliminary data.</text>
</comment>
<dbReference type="EMBL" id="JAQOSQ010000012">
    <property type="protein sequence ID" value="MDJ1184075.1"/>
    <property type="molecule type" value="Genomic_DNA"/>
</dbReference>
<accession>A0ABT7BY27</accession>
<dbReference type="Proteomes" id="UP001232992">
    <property type="component" value="Unassembled WGS sequence"/>
</dbReference>
<organism evidence="2 3">
    <name type="scientific">Roseofilum casamattae BLCC-M143</name>
    <dbReference type="NCBI Taxonomy" id="3022442"/>
    <lineage>
        <taxon>Bacteria</taxon>
        <taxon>Bacillati</taxon>
        <taxon>Cyanobacteriota</taxon>
        <taxon>Cyanophyceae</taxon>
        <taxon>Desertifilales</taxon>
        <taxon>Desertifilaceae</taxon>
        <taxon>Roseofilum</taxon>
        <taxon>Roseofilum casamattae</taxon>
    </lineage>
</organism>
<keyword evidence="3" id="KW-1185">Reference proteome</keyword>
<sequence length="770" mass="85585">MPSFKRRPRQARQDKKNNTSSQFGPKPIKSVQCKAVPKPQTLPSSEENANHLRVMAPYRHSEVVQPRFAMEPPTWDKSPMESRYDRMSPQYSDRDLSRKPNASGSPEIQKKEDEQTSTNVPGRSGIQRENDPTTNFSSIQESLPPVTSDSSTVIQRAIGLEIEVPVPVDTVAQSDMTKLRDWTAAEFGYTQADDPNPDFRQPVLNYTLEDLREDYPLRADLFEEQSEEMKAQWLDEGLRARQHKQKSNWIGRMSDGHKKTYNDLGSTQIDTEAQNRAERNALEDGEEIGKVGVYYKGAIYTRLPYTRGEYNTSVDSTEEFGNVNYINLMGSRNQNRVAIAAGPHFTAQVDHDPRVNSGKAPPYSPWRDSNNSALMEIVMNPANNKDEFDLAIAEVTRFVDSVNQKTNNLRAHAHNAFGTGYNIGPFNYPNIPQFANLPQEETHNWKGSVQVNIGIDLREYSDLASWYAQSEHASTDPAINPAVADANLSDGEVEKYDAAQANIMSAVAIGEEIVGELKNEYSRLPGMGRAAKIAALGKMRGIQGFVTHIALYMMGALTMDRGSSTKNVTPILMKSPNTIALKYGFTEAEKTYYEEEKYRKKLLRKLIWKTGRQQMPMGSGDLTGSIAPRGNPLVDTNKLLPGGNLSLDTFSSKNWSGSIAGNPVTDPTAVGPTRQGNDPIAAHNAGVRGIPSVGGERGGVVAEFRQLPGLYDGPDEWKRVGYDFLKEAEARNKQGGIRPEPLVYGDEWIPVEDQFPTSPDALEDDIQHAP</sequence>
<proteinExistence type="predicted"/>
<feature type="compositionally biased region" description="Basic residues" evidence="1">
    <location>
        <begin position="1"/>
        <end position="10"/>
    </location>
</feature>
<feature type="compositionally biased region" description="Basic and acidic residues" evidence="1">
    <location>
        <begin position="78"/>
        <end position="98"/>
    </location>
</feature>
<evidence type="ECO:0000313" key="2">
    <source>
        <dbReference type="EMBL" id="MDJ1184075.1"/>
    </source>
</evidence>